<gene>
    <name evidence="1" type="ORF">C7H19_08400</name>
</gene>
<accession>A0A2T1LZY2</accession>
<proteinExistence type="predicted"/>
<comment type="caution">
    <text evidence="1">The sequence shown here is derived from an EMBL/GenBank/DDBJ whole genome shotgun (WGS) entry which is preliminary data.</text>
</comment>
<evidence type="ECO:0000313" key="2">
    <source>
        <dbReference type="Proteomes" id="UP000239001"/>
    </source>
</evidence>
<dbReference type="Proteomes" id="UP000239001">
    <property type="component" value="Unassembled WGS sequence"/>
</dbReference>
<dbReference type="AlphaFoldDB" id="A0A2T1LZY2"/>
<protein>
    <submittedName>
        <fullName evidence="1">Cyanoexosortase A system-associated protein</fullName>
    </submittedName>
</protein>
<evidence type="ECO:0000313" key="1">
    <source>
        <dbReference type="EMBL" id="PSF37981.1"/>
    </source>
</evidence>
<organism evidence="1 2">
    <name type="scientific">Aphanothece hegewaldii CCALA 016</name>
    <dbReference type="NCBI Taxonomy" id="2107694"/>
    <lineage>
        <taxon>Bacteria</taxon>
        <taxon>Bacillati</taxon>
        <taxon>Cyanobacteriota</taxon>
        <taxon>Cyanophyceae</taxon>
        <taxon>Oscillatoriophycideae</taxon>
        <taxon>Chroococcales</taxon>
        <taxon>Aphanothecaceae</taxon>
        <taxon>Aphanothece</taxon>
    </lineage>
</organism>
<reference evidence="1 2" key="2">
    <citation type="submission" date="2018-03" db="EMBL/GenBank/DDBJ databases">
        <authorList>
            <person name="Keele B.F."/>
        </authorList>
    </citation>
    <scope>NUCLEOTIDE SEQUENCE [LARGE SCALE GENOMIC DNA]</scope>
    <source>
        <strain evidence="1 2">CCALA 016</strain>
    </source>
</reference>
<name>A0A2T1LZY2_9CHRO</name>
<dbReference type="InterPro" id="IPR026411">
    <property type="entry name" value="Cyanosort_A_assoc"/>
</dbReference>
<dbReference type="NCBIfam" id="TIGR04153">
    <property type="entry name" value="cyanosortA_assc"/>
    <property type="match status" value="1"/>
</dbReference>
<dbReference type="RefSeq" id="WP_106456420.1">
    <property type="nucleotide sequence ID" value="NZ_PXOH01000006.1"/>
</dbReference>
<dbReference type="EMBL" id="PXOH01000006">
    <property type="protein sequence ID" value="PSF37981.1"/>
    <property type="molecule type" value="Genomic_DNA"/>
</dbReference>
<sequence length="228" mass="26616">MKYLKINKWEGFRISLIALALGGVAVVLGNEFLSGKKEQETAIKVTLPAQIPLSNWQFIKSNPIAAKNENKSDIGQLYQYRNGNDTLEIDTRYQFYTDGNASRLLMVYQRIPPATLIPQTKYKKDLGYYYLFDYQNKAYLSACMPPKGETTVTQQQYVNNRSRYGWSIPRAFGWLLGQQDLYDGRCLWTVFSMPVDLYFNPDAIDHAALKLETAWFEWYRWWQNQPFP</sequence>
<keyword evidence="2" id="KW-1185">Reference proteome</keyword>
<reference evidence="1 2" key="1">
    <citation type="submission" date="2018-03" db="EMBL/GenBank/DDBJ databases">
        <title>The ancient ancestry and fast evolution of plastids.</title>
        <authorList>
            <person name="Moore K.R."/>
            <person name="Magnabosco C."/>
            <person name="Momper L."/>
            <person name="Gold D.A."/>
            <person name="Bosak T."/>
            <person name="Fournier G.P."/>
        </authorList>
    </citation>
    <scope>NUCLEOTIDE SEQUENCE [LARGE SCALE GENOMIC DNA]</scope>
    <source>
        <strain evidence="1 2">CCALA 016</strain>
    </source>
</reference>
<dbReference type="OrthoDB" id="582709at2"/>